<name>A0ABT0YI89_9ACTN</name>
<dbReference type="Proteomes" id="UP001523216">
    <property type="component" value="Unassembled WGS sequence"/>
</dbReference>
<reference evidence="2 3" key="1">
    <citation type="submission" date="2022-06" db="EMBL/GenBank/DDBJ databases">
        <title>Actinoplanes abujensis sp. nov., isolated from Nigerian arid soil.</title>
        <authorList>
            <person name="Ding P."/>
        </authorList>
    </citation>
    <scope>NUCLEOTIDE SEQUENCE [LARGE SCALE GENOMIC DNA]</scope>
    <source>
        <strain evidence="3">TRM88002</strain>
    </source>
</reference>
<proteinExistence type="predicted"/>
<accession>A0ABT0YI89</accession>
<sequence length="96" mass="10536">MHNEQPATRNCPTCQNPLPGNNPRRRYCSPPCKAEGWRRDHPDDTDTDRIVIPRKTPTPPPATTLRDCPHCGEPVAIVALLATPAAAQVDTPHTIP</sequence>
<evidence type="ECO:0000256" key="1">
    <source>
        <dbReference type="SAM" id="MobiDB-lite"/>
    </source>
</evidence>
<evidence type="ECO:0000313" key="3">
    <source>
        <dbReference type="Proteomes" id="UP001523216"/>
    </source>
</evidence>
<dbReference type="EMBL" id="JAMQOL010000111">
    <property type="protein sequence ID" value="MCM4085202.1"/>
    <property type="molecule type" value="Genomic_DNA"/>
</dbReference>
<evidence type="ECO:0000313" key="2">
    <source>
        <dbReference type="EMBL" id="MCM4085202.1"/>
    </source>
</evidence>
<feature type="compositionally biased region" description="Basic and acidic residues" evidence="1">
    <location>
        <begin position="35"/>
        <end position="51"/>
    </location>
</feature>
<protein>
    <submittedName>
        <fullName evidence="2">Uncharacterized protein</fullName>
    </submittedName>
</protein>
<comment type="caution">
    <text evidence="2">The sequence shown here is derived from an EMBL/GenBank/DDBJ whole genome shotgun (WGS) entry which is preliminary data.</text>
</comment>
<gene>
    <name evidence="2" type="ORF">LXN57_47540</name>
</gene>
<feature type="compositionally biased region" description="Polar residues" evidence="1">
    <location>
        <begin position="1"/>
        <end position="19"/>
    </location>
</feature>
<feature type="region of interest" description="Disordered" evidence="1">
    <location>
        <begin position="1"/>
        <end position="67"/>
    </location>
</feature>
<organism evidence="2 3">
    <name type="scientific">Paractinoplanes hotanensis</name>
    <dbReference type="NCBI Taxonomy" id="2906497"/>
    <lineage>
        <taxon>Bacteria</taxon>
        <taxon>Bacillati</taxon>
        <taxon>Actinomycetota</taxon>
        <taxon>Actinomycetes</taxon>
        <taxon>Micromonosporales</taxon>
        <taxon>Micromonosporaceae</taxon>
        <taxon>Paractinoplanes</taxon>
    </lineage>
</organism>
<dbReference type="RefSeq" id="WP_251804934.1">
    <property type="nucleotide sequence ID" value="NZ_JAMQOL010000111.1"/>
</dbReference>
<keyword evidence="3" id="KW-1185">Reference proteome</keyword>